<dbReference type="NCBIfam" id="NF002223">
    <property type="entry name" value="PRK01117.1"/>
    <property type="match status" value="1"/>
</dbReference>
<dbReference type="PROSITE" id="PS01266">
    <property type="entry name" value="ADENYLOSUCCIN_SYN_1"/>
    <property type="match status" value="1"/>
</dbReference>
<comment type="catalytic activity">
    <reaction evidence="8 10">
        <text>IMP + L-aspartate + GTP = N(6)-(1,2-dicarboxyethyl)-AMP + GDP + phosphate + 2 H(+)</text>
        <dbReference type="Rhea" id="RHEA:15753"/>
        <dbReference type="ChEBI" id="CHEBI:15378"/>
        <dbReference type="ChEBI" id="CHEBI:29991"/>
        <dbReference type="ChEBI" id="CHEBI:37565"/>
        <dbReference type="ChEBI" id="CHEBI:43474"/>
        <dbReference type="ChEBI" id="CHEBI:57567"/>
        <dbReference type="ChEBI" id="CHEBI:58053"/>
        <dbReference type="ChEBI" id="CHEBI:58189"/>
        <dbReference type="EC" id="6.3.4.4"/>
    </reaction>
</comment>
<comment type="pathway">
    <text evidence="8 10">Purine metabolism; AMP biosynthesis via de novo pathway; AMP from IMP: step 1/2.</text>
</comment>
<keyword evidence="8" id="KW-0963">Cytoplasm</keyword>
<feature type="binding site" description="in other chain" evidence="8">
    <location>
        <begin position="38"/>
        <end position="41"/>
    </location>
    <ligand>
        <name>IMP</name>
        <dbReference type="ChEBI" id="CHEBI:58053"/>
        <note>ligand shared between dimeric partners</note>
    </ligand>
</feature>
<feature type="binding site" description="in other chain" evidence="8">
    <location>
        <position position="129"/>
    </location>
    <ligand>
        <name>IMP</name>
        <dbReference type="ChEBI" id="CHEBI:58053"/>
        <note>ligand shared between dimeric partners</note>
    </ligand>
</feature>
<evidence type="ECO:0000256" key="9">
    <source>
        <dbReference type="PROSITE-ProRule" id="PRU10134"/>
    </source>
</evidence>
<comment type="function">
    <text evidence="8">Plays an important role in the de novo pathway of purine nucleotide biosynthesis. Catalyzes the first committed step in the biosynthesis of AMP from IMP.</text>
</comment>
<gene>
    <name evidence="8" type="primary">purA</name>
    <name evidence="11" type="ORF">ABZ510_24605</name>
</gene>
<name>A0ABV2WVX3_9NOCA</name>
<dbReference type="SMART" id="SM00788">
    <property type="entry name" value="Adenylsucc_synt"/>
    <property type="match status" value="1"/>
</dbReference>
<feature type="binding site" description="in other chain" evidence="8">
    <location>
        <position position="239"/>
    </location>
    <ligand>
        <name>IMP</name>
        <dbReference type="ChEBI" id="CHEBI:58053"/>
        <note>ligand shared between dimeric partners</note>
    </ligand>
</feature>
<feature type="binding site" evidence="8">
    <location>
        <begin position="331"/>
        <end position="333"/>
    </location>
    <ligand>
        <name>GTP</name>
        <dbReference type="ChEBI" id="CHEBI:37565"/>
    </ligand>
</feature>
<feature type="active site" description="Proton donor" evidence="8">
    <location>
        <position position="41"/>
    </location>
</feature>
<feature type="binding site" description="in other chain" evidence="8">
    <location>
        <position position="224"/>
    </location>
    <ligand>
        <name>IMP</name>
        <dbReference type="ChEBI" id="CHEBI:58053"/>
        <note>ligand shared between dimeric partners</note>
    </ligand>
</feature>
<dbReference type="InterPro" id="IPR018220">
    <property type="entry name" value="Adenylosuccin_syn_GTP-bd"/>
</dbReference>
<dbReference type="EC" id="6.3.4.4" evidence="8 10"/>
<dbReference type="PROSITE" id="PS00513">
    <property type="entry name" value="ADENYLOSUCCIN_SYN_2"/>
    <property type="match status" value="1"/>
</dbReference>
<keyword evidence="6 8" id="KW-0460">Magnesium</keyword>
<evidence type="ECO:0000256" key="10">
    <source>
        <dbReference type="RuleBase" id="RU000520"/>
    </source>
</evidence>
<proteinExistence type="inferred from homology"/>
<evidence type="ECO:0000256" key="2">
    <source>
        <dbReference type="ARBA" id="ARBA00022598"/>
    </source>
</evidence>
<dbReference type="GO" id="GO:0004019">
    <property type="term" value="F:adenylosuccinate synthase activity"/>
    <property type="evidence" value="ECO:0007669"/>
    <property type="project" value="UniProtKB-EC"/>
</dbReference>
<keyword evidence="5 8" id="KW-0658">Purine biosynthesis</keyword>
<accession>A0ABV2WVX3</accession>
<keyword evidence="4 8" id="KW-0547">Nucleotide-binding</keyword>
<dbReference type="InterPro" id="IPR042111">
    <property type="entry name" value="Adenylosuccinate_synth_dom3"/>
</dbReference>
<dbReference type="PANTHER" id="PTHR11846">
    <property type="entry name" value="ADENYLOSUCCINATE SYNTHETASE"/>
    <property type="match status" value="1"/>
</dbReference>
<comment type="caution">
    <text evidence="11">The sequence shown here is derived from an EMBL/GenBank/DDBJ whole genome shotgun (WGS) entry which is preliminary data.</text>
</comment>
<evidence type="ECO:0000256" key="3">
    <source>
        <dbReference type="ARBA" id="ARBA00022723"/>
    </source>
</evidence>
<sequence>MPAIVLIGAQWGDEGKGKATDLLGGRVQWVVRYQGGNNAGHTVVLPNGDNFALHLIPSGILTPGVKNVIGNGVVVDPGVLLDELAGLEDRAVDTSGLLLSADAHLIMPYHVAIDKVTERFLGNNKIGTTGRGIGPCYQDKVARVGVRVADVLDEKILTQKVEAALEFKNQVLVKIYNRRALDPQQVVEEVLGQAERFAHRISDTRLELNLALERGETVLLEGSQGTLLDVDHGTYPYVTSSNPTAGGAAVGAGIGPNQIGTVLGILKCYTTRVGSGPFPTELFDESGAYLAKTGGEVGVTTGRARRCGWFDAVIARYATRVNGITDYFLTKLDVLSSLDRVPICVAYEVDGERVEQMPTTQTGFHHAKPIFEEMPGWWEDISGARTFEELPANAQAYVLRLEELSGARISCIGVGPGREETIVRHDVLG</sequence>
<comment type="subcellular location">
    <subcellularLocation>
        <location evidence="8">Cytoplasm</location>
    </subcellularLocation>
</comment>
<dbReference type="Gene3D" id="3.40.440.10">
    <property type="entry name" value="Adenylosuccinate Synthetase, subunit A, domain 1"/>
    <property type="match status" value="1"/>
</dbReference>
<organism evidence="11 12">
    <name type="scientific">Nocardia rhamnosiphila</name>
    <dbReference type="NCBI Taxonomy" id="426716"/>
    <lineage>
        <taxon>Bacteria</taxon>
        <taxon>Bacillati</taxon>
        <taxon>Actinomycetota</taxon>
        <taxon>Actinomycetes</taxon>
        <taxon>Mycobacteriales</taxon>
        <taxon>Nocardiaceae</taxon>
        <taxon>Nocardia</taxon>
    </lineage>
</organism>
<dbReference type="SUPFAM" id="SSF52540">
    <property type="entry name" value="P-loop containing nucleoside triphosphate hydrolases"/>
    <property type="match status" value="1"/>
</dbReference>
<feature type="binding site" evidence="8">
    <location>
        <position position="143"/>
    </location>
    <ligand>
        <name>IMP</name>
        <dbReference type="ChEBI" id="CHEBI:58053"/>
        <note>ligand shared between dimeric partners</note>
    </ligand>
</feature>
<feature type="binding site" evidence="8">
    <location>
        <begin position="12"/>
        <end position="18"/>
    </location>
    <ligand>
        <name>GTP</name>
        <dbReference type="ChEBI" id="CHEBI:37565"/>
    </ligand>
</feature>
<dbReference type="InterPro" id="IPR033128">
    <property type="entry name" value="Adenylosuccin_syn_Lys_AS"/>
</dbReference>
<feature type="binding site" evidence="8">
    <location>
        <position position="13"/>
    </location>
    <ligand>
        <name>Mg(2+)</name>
        <dbReference type="ChEBI" id="CHEBI:18420"/>
    </ligand>
</feature>
<feature type="binding site" evidence="8">
    <location>
        <begin position="413"/>
        <end position="415"/>
    </location>
    <ligand>
        <name>GTP</name>
        <dbReference type="ChEBI" id="CHEBI:37565"/>
    </ligand>
</feature>
<evidence type="ECO:0000256" key="4">
    <source>
        <dbReference type="ARBA" id="ARBA00022741"/>
    </source>
</evidence>
<evidence type="ECO:0000256" key="7">
    <source>
        <dbReference type="ARBA" id="ARBA00023134"/>
    </source>
</evidence>
<feature type="binding site" evidence="8">
    <location>
        <position position="40"/>
    </location>
    <ligand>
        <name>Mg(2+)</name>
        <dbReference type="ChEBI" id="CHEBI:18420"/>
    </ligand>
</feature>
<dbReference type="Proteomes" id="UP001550628">
    <property type="component" value="Unassembled WGS sequence"/>
</dbReference>
<dbReference type="InterPro" id="IPR042109">
    <property type="entry name" value="Adenylosuccinate_synth_dom1"/>
</dbReference>
<dbReference type="Pfam" id="PF00709">
    <property type="entry name" value="Adenylsucc_synt"/>
    <property type="match status" value="1"/>
</dbReference>
<feature type="binding site" description="in other chain" evidence="8">
    <location>
        <begin position="13"/>
        <end position="16"/>
    </location>
    <ligand>
        <name>IMP</name>
        <dbReference type="ChEBI" id="CHEBI:58053"/>
        <note>ligand shared between dimeric partners</note>
    </ligand>
</feature>
<evidence type="ECO:0000256" key="6">
    <source>
        <dbReference type="ARBA" id="ARBA00022842"/>
    </source>
</evidence>
<reference evidence="11 12" key="1">
    <citation type="submission" date="2024-06" db="EMBL/GenBank/DDBJ databases">
        <title>The Natural Products Discovery Center: Release of the First 8490 Sequenced Strains for Exploring Actinobacteria Biosynthetic Diversity.</title>
        <authorList>
            <person name="Kalkreuter E."/>
            <person name="Kautsar S.A."/>
            <person name="Yang D."/>
            <person name="Bader C.D."/>
            <person name="Teijaro C.N."/>
            <person name="Fluegel L."/>
            <person name="Davis C.M."/>
            <person name="Simpson J.R."/>
            <person name="Lauterbach L."/>
            <person name="Steele A.D."/>
            <person name="Gui C."/>
            <person name="Meng S."/>
            <person name="Li G."/>
            <person name="Viehrig K."/>
            <person name="Ye F."/>
            <person name="Su P."/>
            <person name="Kiefer A.F."/>
            <person name="Nichols A."/>
            <person name="Cepeda A.J."/>
            <person name="Yan W."/>
            <person name="Fan B."/>
            <person name="Jiang Y."/>
            <person name="Adhikari A."/>
            <person name="Zheng C.-J."/>
            <person name="Schuster L."/>
            <person name="Cowan T.M."/>
            <person name="Smanski M.J."/>
            <person name="Chevrette M.G."/>
            <person name="De Carvalho L.P.S."/>
            <person name="Shen B."/>
        </authorList>
    </citation>
    <scope>NUCLEOTIDE SEQUENCE [LARGE SCALE GENOMIC DNA]</scope>
    <source>
        <strain evidence="11 12">NPDC019708</strain>
    </source>
</reference>
<dbReference type="InterPro" id="IPR042110">
    <property type="entry name" value="Adenylosuccinate_synth_dom2"/>
</dbReference>
<feature type="binding site" evidence="8">
    <location>
        <begin position="299"/>
        <end position="305"/>
    </location>
    <ligand>
        <name>substrate</name>
    </ligand>
</feature>
<dbReference type="Gene3D" id="3.90.170.10">
    <property type="entry name" value="Adenylosuccinate Synthetase, subunit A, domain 3"/>
    <property type="match status" value="1"/>
</dbReference>
<keyword evidence="3 8" id="KW-0479">Metal-binding</keyword>
<evidence type="ECO:0000256" key="5">
    <source>
        <dbReference type="ARBA" id="ARBA00022755"/>
    </source>
</evidence>
<comment type="similarity">
    <text evidence="8 10">Belongs to the adenylosuccinate synthetase family.</text>
</comment>
<keyword evidence="12" id="KW-1185">Reference proteome</keyword>
<evidence type="ECO:0000256" key="1">
    <source>
        <dbReference type="ARBA" id="ARBA00011738"/>
    </source>
</evidence>
<dbReference type="RefSeq" id="WP_030524793.1">
    <property type="nucleotide sequence ID" value="NZ_JBEXYG010000008.1"/>
</dbReference>
<dbReference type="HAMAP" id="MF_00011">
    <property type="entry name" value="Adenylosucc_synth"/>
    <property type="match status" value="1"/>
</dbReference>
<dbReference type="EMBL" id="JBEYBF010000019">
    <property type="protein sequence ID" value="MEU1955033.1"/>
    <property type="molecule type" value="Genomic_DNA"/>
</dbReference>
<feature type="active site" description="Proton acceptor" evidence="8">
    <location>
        <position position="13"/>
    </location>
</feature>
<dbReference type="CDD" id="cd03108">
    <property type="entry name" value="AdSS"/>
    <property type="match status" value="1"/>
</dbReference>
<evidence type="ECO:0000313" key="11">
    <source>
        <dbReference type="EMBL" id="MEU1955033.1"/>
    </source>
</evidence>
<evidence type="ECO:0000256" key="8">
    <source>
        <dbReference type="HAMAP-Rule" id="MF_00011"/>
    </source>
</evidence>
<evidence type="ECO:0000313" key="12">
    <source>
        <dbReference type="Proteomes" id="UP001550628"/>
    </source>
</evidence>
<dbReference type="InterPro" id="IPR027417">
    <property type="entry name" value="P-loop_NTPase"/>
</dbReference>
<protein>
    <recommendedName>
        <fullName evidence="8 10">Adenylosuccinate synthetase</fullName>
        <shortName evidence="8">AMPSase</shortName>
        <shortName evidence="8">AdSS</shortName>
        <ecNumber evidence="8 10">6.3.4.4</ecNumber>
    </recommendedName>
    <alternativeName>
        <fullName evidence="8">IMP--aspartate ligase</fullName>
    </alternativeName>
</protein>
<dbReference type="PANTHER" id="PTHR11846:SF0">
    <property type="entry name" value="ADENYLOSUCCINATE SYNTHETASE"/>
    <property type="match status" value="1"/>
</dbReference>
<feature type="binding site" description="in other chain" evidence="8">
    <location>
        <position position="303"/>
    </location>
    <ligand>
        <name>IMP</name>
        <dbReference type="ChEBI" id="CHEBI:58053"/>
        <note>ligand shared between dimeric partners</note>
    </ligand>
</feature>
<dbReference type="InterPro" id="IPR001114">
    <property type="entry name" value="Adenylosuccinate_synthetase"/>
</dbReference>
<dbReference type="NCBIfam" id="TIGR00184">
    <property type="entry name" value="purA"/>
    <property type="match status" value="1"/>
</dbReference>
<feature type="active site" evidence="9">
    <location>
        <position position="140"/>
    </location>
</feature>
<keyword evidence="2 8" id="KW-0436">Ligase</keyword>
<dbReference type="Gene3D" id="1.10.300.10">
    <property type="entry name" value="Adenylosuccinate Synthetase, subunit A, domain 2"/>
    <property type="match status" value="1"/>
</dbReference>
<dbReference type="GeneID" id="96246636"/>
<comment type="cofactor">
    <cofactor evidence="8">
        <name>Mg(2+)</name>
        <dbReference type="ChEBI" id="CHEBI:18420"/>
    </cofactor>
    <text evidence="8">Binds 1 Mg(2+) ion per subunit.</text>
</comment>
<feature type="binding site" evidence="8">
    <location>
        <begin position="40"/>
        <end position="42"/>
    </location>
    <ligand>
        <name>GTP</name>
        <dbReference type="ChEBI" id="CHEBI:37565"/>
    </ligand>
</feature>
<feature type="binding site" evidence="8">
    <location>
        <position position="305"/>
    </location>
    <ligand>
        <name>GTP</name>
        <dbReference type="ChEBI" id="CHEBI:37565"/>
    </ligand>
</feature>
<keyword evidence="7 8" id="KW-0342">GTP-binding</keyword>
<comment type="subunit">
    <text evidence="1 8">Homodimer.</text>
</comment>